<reference evidence="2 3" key="1">
    <citation type="journal article" date="2014" name="Curr. Microbiol.">
        <title>Spirosoma radiotolerans sp. nov., a gamma-radiation-resistant bacterium isolated from gamma ray-irradiated soil.</title>
        <authorList>
            <person name="Lee J.J."/>
            <person name="Srinivasan S."/>
            <person name="Lim S."/>
            <person name="Joe M."/>
            <person name="Im S."/>
            <person name="Bae S.I."/>
            <person name="Park K.R."/>
            <person name="Han J.H."/>
            <person name="Park S.H."/>
            <person name="Joo B.M."/>
            <person name="Park S.J."/>
            <person name="Kim M.K."/>
        </authorList>
    </citation>
    <scope>NUCLEOTIDE SEQUENCE [LARGE SCALE GENOMIC DNA]</scope>
    <source>
        <strain evidence="2 3">DG5A</strain>
    </source>
</reference>
<protein>
    <submittedName>
        <fullName evidence="2">Uncharacterized protein</fullName>
    </submittedName>
</protein>
<keyword evidence="1" id="KW-0472">Membrane</keyword>
<evidence type="ECO:0000256" key="1">
    <source>
        <dbReference type="SAM" id="Phobius"/>
    </source>
</evidence>
<proteinExistence type="predicted"/>
<dbReference type="AlphaFoldDB" id="A0A0E3V711"/>
<feature type="transmembrane region" description="Helical" evidence="1">
    <location>
        <begin position="6"/>
        <end position="23"/>
    </location>
</feature>
<dbReference type="EMBL" id="CP010429">
    <property type="protein sequence ID" value="AKD55016.1"/>
    <property type="molecule type" value="Genomic_DNA"/>
</dbReference>
<organism evidence="2 3">
    <name type="scientific">Spirosoma radiotolerans</name>
    <dbReference type="NCBI Taxonomy" id="1379870"/>
    <lineage>
        <taxon>Bacteria</taxon>
        <taxon>Pseudomonadati</taxon>
        <taxon>Bacteroidota</taxon>
        <taxon>Cytophagia</taxon>
        <taxon>Cytophagales</taxon>
        <taxon>Cytophagaceae</taxon>
        <taxon>Spirosoma</taxon>
    </lineage>
</organism>
<dbReference type="PATRIC" id="fig|1379870.5.peg.1957"/>
<sequence length="185" mass="20719">MLIIQVFMDEILITFVIFVSYLFPHVYKSMKTSVPALFDEIADDQPYFFGVQANPIRESLPTLTYRFDRGTIGLSKGLLNLLGIQANCFVGFVTIKRAIYIYIVPGQGRYWVNTSTRFKSGICSGTICAKQFVREAMRSVGNGPGEIISFPVAPFSTTATELGLDPDVYTVPFYRIVTDQKSLRA</sequence>
<keyword evidence="1" id="KW-1133">Transmembrane helix</keyword>
<evidence type="ECO:0000313" key="2">
    <source>
        <dbReference type="EMBL" id="AKD55016.1"/>
    </source>
</evidence>
<accession>A0A0E3V711</accession>
<keyword evidence="3" id="KW-1185">Reference proteome</keyword>
<dbReference type="HOGENOM" id="CLU_1460420_0_0_10"/>
<dbReference type="STRING" id="1379870.SD10_08980"/>
<dbReference type="KEGG" id="srd:SD10_08980"/>
<dbReference type="Proteomes" id="UP000033054">
    <property type="component" value="Chromosome"/>
</dbReference>
<gene>
    <name evidence="2" type="ORF">SD10_08980</name>
</gene>
<keyword evidence="1" id="KW-0812">Transmembrane</keyword>
<evidence type="ECO:0000313" key="3">
    <source>
        <dbReference type="Proteomes" id="UP000033054"/>
    </source>
</evidence>
<name>A0A0E3V711_9BACT</name>